<evidence type="ECO:0000256" key="6">
    <source>
        <dbReference type="HAMAP-Rule" id="MF_00074"/>
    </source>
</evidence>
<keyword evidence="5 6" id="KW-0949">S-adenosyl-L-methionine</keyword>
<gene>
    <name evidence="6" type="primary">rsmG</name>
    <name evidence="7" type="ORF">CVV65_16435</name>
</gene>
<keyword evidence="1 6" id="KW-0963">Cytoplasm</keyword>
<dbReference type="Gene3D" id="3.40.50.150">
    <property type="entry name" value="Vaccinia Virus protein VP39"/>
    <property type="match status" value="1"/>
</dbReference>
<evidence type="ECO:0000313" key="8">
    <source>
        <dbReference type="Proteomes" id="UP000231932"/>
    </source>
</evidence>
<dbReference type="RefSeq" id="WP_100669058.1">
    <property type="nucleotide sequence ID" value="NZ_CP024955.1"/>
</dbReference>
<feature type="binding site" evidence="6">
    <location>
        <begin position="135"/>
        <end position="136"/>
    </location>
    <ligand>
        <name>S-adenosyl-L-methionine</name>
        <dbReference type="ChEBI" id="CHEBI:59789"/>
    </ligand>
</feature>
<dbReference type="EC" id="2.1.1.-" evidence="6"/>
<dbReference type="NCBIfam" id="TIGR00138">
    <property type="entry name" value="rsmG_gidB"/>
    <property type="match status" value="1"/>
</dbReference>
<dbReference type="Proteomes" id="UP000231932">
    <property type="component" value="Chromosome"/>
</dbReference>
<dbReference type="PANTHER" id="PTHR31760">
    <property type="entry name" value="S-ADENOSYL-L-METHIONINE-DEPENDENT METHYLTRANSFERASES SUPERFAMILY PROTEIN"/>
    <property type="match status" value="1"/>
</dbReference>
<comment type="caution">
    <text evidence="6">Lacks conserved residue(s) required for the propagation of feature annotation.</text>
</comment>
<reference evidence="8" key="1">
    <citation type="submission" date="2017-11" db="EMBL/GenBank/DDBJ databases">
        <title>Complete Genome Sequence of Kyrpidia sp. Strain EA-1, a thermophilic, hydrogen-oxidizing Bacterium, isolated from the Azores.</title>
        <authorList>
            <person name="Reiner J.E."/>
            <person name="Lapp C.J."/>
            <person name="Bunk B."/>
            <person name="Gescher J."/>
        </authorList>
    </citation>
    <scope>NUCLEOTIDE SEQUENCE [LARGE SCALE GENOMIC DNA]</scope>
    <source>
        <strain evidence="8">EA-1</strain>
    </source>
</reference>
<evidence type="ECO:0000256" key="1">
    <source>
        <dbReference type="ARBA" id="ARBA00022490"/>
    </source>
</evidence>
<dbReference type="KEGG" id="kyr:CVV65_16435"/>
<feature type="binding site" evidence="6">
    <location>
        <position position="84"/>
    </location>
    <ligand>
        <name>S-adenosyl-L-methionine</name>
        <dbReference type="ChEBI" id="CHEBI:59789"/>
    </ligand>
</feature>
<accession>A0A2K8NAF0</accession>
<feature type="binding site" evidence="6">
    <location>
        <position position="89"/>
    </location>
    <ligand>
        <name>S-adenosyl-L-methionine</name>
        <dbReference type="ChEBI" id="CHEBI:59789"/>
    </ligand>
</feature>
<comment type="function">
    <text evidence="6">Specifically methylates the N7 position of guanine in position 535 of 16S rRNA.</text>
</comment>
<dbReference type="CDD" id="cd02440">
    <property type="entry name" value="AdoMet_MTases"/>
    <property type="match status" value="1"/>
</dbReference>
<dbReference type="PANTHER" id="PTHR31760:SF0">
    <property type="entry name" value="S-ADENOSYL-L-METHIONINE-DEPENDENT METHYLTRANSFERASES SUPERFAMILY PROTEIN"/>
    <property type="match status" value="1"/>
</dbReference>
<dbReference type="SUPFAM" id="SSF53335">
    <property type="entry name" value="S-adenosyl-L-methionine-dependent methyltransferases"/>
    <property type="match status" value="1"/>
</dbReference>
<keyword evidence="3 6" id="KW-0489">Methyltransferase</keyword>
<evidence type="ECO:0000256" key="2">
    <source>
        <dbReference type="ARBA" id="ARBA00022552"/>
    </source>
</evidence>
<evidence type="ECO:0000256" key="5">
    <source>
        <dbReference type="ARBA" id="ARBA00022691"/>
    </source>
</evidence>
<comment type="similarity">
    <text evidence="6">Belongs to the methyltransferase superfamily. RNA methyltransferase RsmG family.</text>
</comment>
<proteinExistence type="inferred from homology"/>
<dbReference type="EMBL" id="CP024955">
    <property type="protein sequence ID" value="ATY86316.1"/>
    <property type="molecule type" value="Genomic_DNA"/>
</dbReference>
<organism evidence="7 8">
    <name type="scientific">Kyrpidia spormannii</name>
    <dbReference type="NCBI Taxonomy" id="2055160"/>
    <lineage>
        <taxon>Bacteria</taxon>
        <taxon>Bacillati</taxon>
        <taxon>Bacillota</taxon>
        <taxon>Bacilli</taxon>
        <taxon>Bacillales</taxon>
        <taxon>Alicyclobacillaceae</taxon>
        <taxon>Kyrpidia</taxon>
    </lineage>
</organism>
<keyword evidence="2 6" id="KW-0698">rRNA processing</keyword>
<evidence type="ECO:0000256" key="4">
    <source>
        <dbReference type="ARBA" id="ARBA00022679"/>
    </source>
</evidence>
<dbReference type="PIRSF" id="PIRSF003078">
    <property type="entry name" value="GidB"/>
    <property type="match status" value="1"/>
</dbReference>
<dbReference type="InterPro" id="IPR029063">
    <property type="entry name" value="SAM-dependent_MTases_sf"/>
</dbReference>
<keyword evidence="8" id="KW-1185">Reference proteome</keyword>
<feature type="binding site" evidence="6">
    <location>
        <position position="154"/>
    </location>
    <ligand>
        <name>S-adenosyl-L-methionine</name>
        <dbReference type="ChEBI" id="CHEBI:59789"/>
    </ligand>
</feature>
<dbReference type="InterPro" id="IPR003682">
    <property type="entry name" value="rRNA_ssu_MeTfrase_G"/>
</dbReference>
<dbReference type="GO" id="GO:0070043">
    <property type="term" value="F:rRNA (guanine-N7-)-methyltransferase activity"/>
    <property type="evidence" value="ECO:0007669"/>
    <property type="project" value="UniProtKB-UniRule"/>
</dbReference>
<name>A0A2K8NAF0_9BACL</name>
<dbReference type="GO" id="GO:0005829">
    <property type="term" value="C:cytosol"/>
    <property type="evidence" value="ECO:0007669"/>
    <property type="project" value="TreeGrafter"/>
</dbReference>
<protein>
    <recommendedName>
        <fullName evidence="6">Ribosomal RNA small subunit methyltransferase G</fullName>
        <ecNumber evidence="6">2.1.1.-</ecNumber>
    </recommendedName>
    <alternativeName>
        <fullName evidence="6">16S rRNA 7-methylguanosine methyltransferase</fullName>
        <shortName evidence="6">16S rRNA m7G methyltransferase</shortName>
    </alternativeName>
</protein>
<dbReference type="Pfam" id="PF02527">
    <property type="entry name" value="GidB"/>
    <property type="match status" value="1"/>
</dbReference>
<comment type="subcellular location">
    <subcellularLocation>
        <location evidence="6">Cytoplasm</location>
    </subcellularLocation>
</comment>
<evidence type="ECO:0000256" key="3">
    <source>
        <dbReference type="ARBA" id="ARBA00022603"/>
    </source>
</evidence>
<keyword evidence="4 6" id="KW-0808">Transferase</keyword>
<sequence>MADGSRGELVRQVQEALEAQGVMLETEVWRGLEVYDRRLVERNREVNLTAVTDAEGVYWKHFYDSLVVLGFPEVPQAGSLVDVGTGAGFPGLVLALARPDFSVSLLDALRKRVWFLEEVSGELGLTRVRVVHGRAEEYGRRPGWRESFDIATARAVAEMSVLAELLLPFVRVGGVAVAWKGPDVKEELEGARGAIRRLGGEVEAVHMYELPHGMGGRSLVIVRKISATPKEYPRRPGVPEKRPLT</sequence>
<dbReference type="FunFam" id="3.40.50.150:FF:000041">
    <property type="entry name" value="Ribosomal RNA small subunit methyltransferase G"/>
    <property type="match status" value="1"/>
</dbReference>
<evidence type="ECO:0000313" key="7">
    <source>
        <dbReference type="EMBL" id="ATY86316.1"/>
    </source>
</evidence>
<dbReference type="HAMAP" id="MF_00074">
    <property type="entry name" value="16SrRNA_methyltr_G"/>
    <property type="match status" value="1"/>
</dbReference>
<dbReference type="OrthoDB" id="9808773at2"/>
<dbReference type="AlphaFoldDB" id="A0A2K8NAF0"/>